<evidence type="ECO:0000256" key="10">
    <source>
        <dbReference type="ARBA" id="ARBA00022777"/>
    </source>
</evidence>
<feature type="coiled-coil region" evidence="16">
    <location>
        <begin position="250"/>
        <end position="386"/>
    </location>
</feature>
<dbReference type="CDD" id="cd05387">
    <property type="entry name" value="BY-kinase"/>
    <property type="match status" value="1"/>
</dbReference>
<accession>A0A934JTN2</accession>
<keyword evidence="11" id="KW-0067">ATP-binding</keyword>
<organism evidence="20 21">
    <name type="scientific">Marinomonas transparens</name>
    <dbReference type="NCBI Taxonomy" id="2795388"/>
    <lineage>
        <taxon>Bacteria</taxon>
        <taxon>Pseudomonadati</taxon>
        <taxon>Pseudomonadota</taxon>
        <taxon>Gammaproteobacteria</taxon>
        <taxon>Oceanospirillales</taxon>
        <taxon>Oceanospirillaceae</taxon>
        <taxon>Marinomonas</taxon>
    </lineage>
</organism>
<dbReference type="Pfam" id="PF13614">
    <property type="entry name" value="AAA_31"/>
    <property type="match status" value="1"/>
</dbReference>
<evidence type="ECO:0000313" key="21">
    <source>
        <dbReference type="Proteomes" id="UP000628710"/>
    </source>
</evidence>
<comment type="similarity">
    <text evidence="2">Belongs to the CpsD/CapB family.</text>
</comment>
<keyword evidence="7 20" id="KW-0808">Transferase</keyword>
<evidence type="ECO:0000256" key="5">
    <source>
        <dbReference type="ARBA" id="ARBA00022475"/>
    </source>
</evidence>
<evidence type="ECO:0000256" key="8">
    <source>
        <dbReference type="ARBA" id="ARBA00022692"/>
    </source>
</evidence>
<comment type="subcellular location">
    <subcellularLocation>
        <location evidence="1">Cell inner membrane</location>
        <topology evidence="1">Multi-pass membrane protein</topology>
    </subcellularLocation>
</comment>
<dbReference type="GO" id="GO:0005524">
    <property type="term" value="F:ATP binding"/>
    <property type="evidence" value="ECO:0007669"/>
    <property type="project" value="UniProtKB-KW"/>
</dbReference>
<feature type="domain" description="Polysaccharide chain length determinant N-terminal" evidence="18">
    <location>
        <begin position="9"/>
        <end position="102"/>
    </location>
</feature>
<comment type="caution">
    <text evidence="20">The sequence shown here is derived from an EMBL/GenBank/DDBJ whole genome shotgun (WGS) entry which is preliminary data.</text>
</comment>
<dbReference type="InterPro" id="IPR003856">
    <property type="entry name" value="LPS_length_determ_N"/>
</dbReference>
<dbReference type="GO" id="GO:0004715">
    <property type="term" value="F:non-membrane spanning protein tyrosine kinase activity"/>
    <property type="evidence" value="ECO:0007669"/>
    <property type="project" value="UniProtKB-EC"/>
</dbReference>
<feature type="transmembrane region" description="Helical" evidence="17">
    <location>
        <begin position="444"/>
        <end position="467"/>
    </location>
</feature>
<keyword evidence="6" id="KW-0997">Cell inner membrane</keyword>
<dbReference type="PANTHER" id="PTHR32309:SF13">
    <property type="entry name" value="FERRIC ENTEROBACTIN TRANSPORT PROTEIN FEPE"/>
    <property type="match status" value="1"/>
</dbReference>
<dbReference type="NCBIfam" id="TIGR01007">
    <property type="entry name" value="eps_fam"/>
    <property type="match status" value="1"/>
</dbReference>
<dbReference type="InterPro" id="IPR027417">
    <property type="entry name" value="P-loop_NTPase"/>
</dbReference>
<comment type="catalytic activity">
    <reaction evidence="15">
        <text>L-tyrosyl-[protein] + ATP = O-phospho-L-tyrosyl-[protein] + ADP + H(+)</text>
        <dbReference type="Rhea" id="RHEA:10596"/>
        <dbReference type="Rhea" id="RHEA-COMP:10136"/>
        <dbReference type="Rhea" id="RHEA-COMP:20101"/>
        <dbReference type="ChEBI" id="CHEBI:15378"/>
        <dbReference type="ChEBI" id="CHEBI:30616"/>
        <dbReference type="ChEBI" id="CHEBI:46858"/>
        <dbReference type="ChEBI" id="CHEBI:61978"/>
        <dbReference type="ChEBI" id="CHEBI:456216"/>
        <dbReference type="EC" id="2.7.10.2"/>
    </reaction>
</comment>
<evidence type="ECO:0000256" key="16">
    <source>
        <dbReference type="SAM" id="Coils"/>
    </source>
</evidence>
<evidence type="ECO:0000256" key="13">
    <source>
        <dbReference type="ARBA" id="ARBA00023136"/>
    </source>
</evidence>
<dbReference type="SUPFAM" id="SSF52540">
    <property type="entry name" value="P-loop containing nucleoside triphosphate hydrolases"/>
    <property type="match status" value="1"/>
</dbReference>
<evidence type="ECO:0000259" key="18">
    <source>
        <dbReference type="Pfam" id="PF02706"/>
    </source>
</evidence>
<dbReference type="EC" id="2.7.10.2" evidence="4"/>
<dbReference type="AlphaFoldDB" id="A0A934JTN2"/>
<evidence type="ECO:0000256" key="17">
    <source>
        <dbReference type="SAM" id="Phobius"/>
    </source>
</evidence>
<gene>
    <name evidence="20" type="ORF">I8J31_10560</name>
</gene>
<evidence type="ECO:0000256" key="7">
    <source>
        <dbReference type="ARBA" id="ARBA00022679"/>
    </source>
</evidence>
<dbReference type="EMBL" id="JAEMNX010000011">
    <property type="protein sequence ID" value="MBJ7538116.1"/>
    <property type="molecule type" value="Genomic_DNA"/>
</dbReference>
<evidence type="ECO:0000256" key="1">
    <source>
        <dbReference type="ARBA" id="ARBA00004429"/>
    </source>
</evidence>
<dbReference type="InterPro" id="IPR005702">
    <property type="entry name" value="Wzc-like_C"/>
</dbReference>
<comment type="similarity">
    <text evidence="3">Belongs to the etk/wzc family.</text>
</comment>
<keyword evidence="10" id="KW-0418">Kinase</keyword>
<keyword evidence="9" id="KW-0547">Nucleotide-binding</keyword>
<name>A0A934JTN2_9GAMM</name>
<evidence type="ECO:0000313" key="20">
    <source>
        <dbReference type="EMBL" id="MBJ7538116.1"/>
    </source>
</evidence>
<dbReference type="GO" id="GO:0005886">
    <property type="term" value="C:plasma membrane"/>
    <property type="evidence" value="ECO:0007669"/>
    <property type="project" value="UniProtKB-SubCell"/>
</dbReference>
<dbReference type="RefSeq" id="WP_199468526.1">
    <property type="nucleotide sequence ID" value="NZ_JAEMNX010000011.1"/>
</dbReference>
<protein>
    <recommendedName>
        <fullName evidence="4">non-specific protein-tyrosine kinase</fullName>
        <ecNumber evidence="4">2.7.10.2</ecNumber>
    </recommendedName>
</protein>
<keyword evidence="16" id="KW-0175">Coiled coil</keyword>
<dbReference type="InterPro" id="IPR050445">
    <property type="entry name" value="Bact_polysacc_biosynth/exp"/>
</dbReference>
<proteinExistence type="inferred from homology"/>
<evidence type="ECO:0000256" key="11">
    <source>
        <dbReference type="ARBA" id="ARBA00022840"/>
    </source>
</evidence>
<evidence type="ECO:0000256" key="6">
    <source>
        <dbReference type="ARBA" id="ARBA00022519"/>
    </source>
</evidence>
<keyword evidence="5" id="KW-1003">Cell membrane</keyword>
<dbReference type="InterPro" id="IPR025669">
    <property type="entry name" value="AAA_dom"/>
</dbReference>
<dbReference type="Gene3D" id="3.40.50.300">
    <property type="entry name" value="P-loop containing nucleotide triphosphate hydrolases"/>
    <property type="match status" value="1"/>
</dbReference>
<keyword evidence="12 17" id="KW-1133">Transmembrane helix</keyword>
<reference evidence="20" key="1">
    <citation type="submission" date="2020-12" db="EMBL/GenBank/DDBJ databases">
        <title>Marinomonas arctica sp. nov., a psychrotolerant bacterium isolated from the Arctic.</title>
        <authorList>
            <person name="Zhang Y."/>
        </authorList>
    </citation>
    <scope>NUCLEOTIDE SEQUENCE</scope>
    <source>
        <strain evidence="20">C1424</strain>
    </source>
</reference>
<dbReference type="Pfam" id="PF02706">
    <property type="entry name" value="Wzz"/>
    <property type="match status" value="1"/>
</dbReference>
<evidence type="ECO:0000256" key="12">
    <source>
        <dbReference type="ARBA" id="ARBA00022989"/>
    </source>
</evidence>
<evidence type="ECO:0000256" key="14">
    <source>
        <dbReference type="ARBA" id="ARBA00023137"/>
    </source>
</evidence>
<evidence type="ECO:0000256" key="9">
    <source>
        <dbReference type="ARBA" id="ARBA00022741"/>
    </source>
</evidence>
<keyword evidence="13 17" id="KW-0472">Membrane</keyword>
<keyword evidence="8 17" id="KW-0812">Transmembrane</keyword>
<keyword evidence="21" id="KW-1185">Reference proteome</keyword>
<keyword evidence="14" id="KW-0829">Tyrosine-protein kinase</keyword>
<dbReference type="PANTHER" id="PTHR32309">
    <property type="entry name" value="TYROSINE-PROTEIN KINASE"/>
    <property type="match status" value="1"/>
</dbReference>
<dbReference type="Proteomes" id="UP000628710">
    <property type="component" value="Unassembled WGS sequence"/>
</dbReference>
<evidence type="ECO:0000256" key="3">
    <source>
        <dbReference type="ARBA" id="ARBA00008883"/>
    </source>
</evidence>
<evidence type="ECO:0000256" key="4">
    <source>
        <dbReference type="ARBA" id="ARBA00011903"/>
    </source>
</evidence>
<evidence type="ECO:0000256" key="2">
    <source>
        <dbReference type="ARBA" id="ARBA00007316"/>
    </source>
</evidence>
<sequence length="718" mass="82492">MKSQNIDTDEINILQIVSTIWHRKWLILAIIITSIFISIYCYYSIPNTYRSNINIQVNLDSKGGMSSILSRLPLGSNKANNYGSEIELIKSRKLLSEVVDDLNLNESQLNIKLKNKEPEPLLPYIKKINTYLNELFSSLATKKNKYESLSKKILITKKLQSMLSVSYSDSGKFLTIKIESYRPELSTRIVNSIAKIYMQHKEKQIKEQQKNTLNWLSSELASIKKDIMRSENELIPLSGNEDSPDIRVMLKLKEDELNSLSSKKNELEQKIEIDEIHYKNLEGVTEPTIILESPLIKSTPQIEKAQTSISDAENKLLELSLKYGPKHPSYIIAKENLYNEKSILKRQVRNLLNTYISIFEIETKKIKSLEKLLSKNKIELQKLRQSENIYLKKLREIETYRSLYNMTLKRFQEAQSINNLKQEIATVLDYSLVEDAQKTSRQNLISTMIVFLGFFISIFISLFLGIIDQGIHSKDDLNNLTEAPILTNLPKVKNRKKIGQSYNFIQDKIYLESIYRLRTRLRTIDKNKKMLSITSAIPKEGKSTTVLHLAKALSELEKVLVIDIDFRRHSITKDLNISNEKSGLSDIILNKAKFSDAIIRNSKEGFDILGVGTALDYPNALLSSDMMGKILMHLRNHYDRIIIETPPVQLFSDAEVVSKLVDATLLIVKADYTKKKDLTATIEQLEQININILGIILNQTVFTSKEKHYDKYIQNSKA</sequence>
<feature type="transmembrane region" description="Helical" evidence="17">
    <location>
        <begin position="25"/>
        <end position="45"/>
    </location>
</feature>
<feature type="domain" description="AAA" evidence="19">
    <location>
        <begin position="541"/>
        <end position="651"/>
    </location>
</feature>
<evidence type="ECO:0000259" key="19">
    <source>
        <dbReference type="Pfam" id="PF13614"/>
    </source>
</evidence>
<evidence type="ECO:0000256" key="15">
    <source>
        <dbReference type="ARBA" id="ARBA00051245"/>
    </source>
</evidence>